<proteinExistence type="predicted"/>
<evidence type="ECO:0000313" key="2">
    <source>
        <dbReference type="EMBL" id="MFC4652934.1"/>
    </source>
</evidence>
<comment type="caution">
    <text evidence="2">The sequence shown here is derived from an EMBL/GenBank/DDBJ whole genome shotgun (WGS) entry which is preliminary data.</text>
</comment>
<organism evidence="2 3">
    <name type="scientific">Lactococcus nasutitermitis</name>
    <dbReference type="NCBI Taxonomy" id="1652957"/>
    <lineage>
        <taxon>Bacteria</taxon>
        <taxon>Bacillati</taxon>
        <taxon>Bacillota</taxon>
        <taxon>Bacilli</taxon>
        <taxon>Lactobacillales</taxon>
        <taxon>Streptococcaceae</taxon>
        <taxon>Lactococcus</taxon>
    </lineage>
</organism>
<gene>
    <name evidence="2" type="ORF">ACFO26_08425</name>
</gene>
<dbReference type="RefSeq" id="WP_213536826.1">
    <property type="nucleotide sequence ID" value="NZ_BOVQ01000010.1"/>
</dbReference>
<dbReference type="EMBL" id="JBHSGD010000006">
    <property type="protein sequence ID" value="MFC4652934.1"/>
    <property type="molecule type" value="Genomic_DNA"/>
</dbReference>
<name>A0ABV9JE25_9LACT</name>
<keyword evidence="1" id="KW-0732">Signal</keyword>
<evidence type="ECO:0000256" key="1">
    <source>
        <dbReference type="SAM" id="SignalP"/>
    </source>
</evidence>
<evidence type="ECO:0008006" key="4">
    <source>
        <dbReference type="Google" id="ProtNLM"/>
    </source>
</evidence>
<feature type="chain" id="PRO_5047225080" description="WxL domain-containing protein" evidence="1">
    <location>
        <begin position="20"/>
        <end position="207"/>
    </location>
</feature>
<reference evidence="3" key="1">
    <citation type="journal article" date="2019" name="Int. J. Syst. Evol. Microbiol.">
        <title>The Global Catalogue of Microorganisms (GCM) 10K type strain sequencing project: providing services to taxonomists for standard genome sequencing and annotation.</title>
        <authorList>
            <consortium name="The Broad Institute Genomics Platform"/>
            <consortium name="The Broad Institute Genome Sequencing Center for Infectious Disease"/>
            <person name="Wu L."/>
            <person name="Ma J."/>
        </authorList>
    </citation>
    <scope>NUCLEOTIDE SEQUENCE [LARGE SCALE GENOMIC DNA]</scope>
    <source>
        <strain evidence="3">CCUG 63287</strain>
    </source>
</reference>
<evidence type="ECO:0000313" key="3">
    <source>
        <dbReference type="Proteomes" id="UP001595987"/>
    </source>
</evidence>
<feature type="signal peptide" evidence="1">
    <location>
        <begin position="1"/>
        <end position="19"/>
    </location>
</feature>
<protein>
    <recommendedName>
        <fullName evidence="4">WxL domain-containing protein</fullName>
    </recommendedName>
</protein>
<sequence>MKKQIAQALLLSAVLTSGASITDSFVVADVNTPNSTQASDNQTSATTTASIAFTGGALSLYNVTDKVTFNGDNLDLRDIYLNGATLDNNTTLPANETLNGNVDDFLGQANDQWKVTVASGDWTATGVGASAGSDEGATALNSGAQFILNGTEFSKDGYQYATGNEGQTTLPEMNIGLSIKAGTFLKKGSYSNTLTWDLESSVSSTQA</sequence>
<keyword evidence="3" id="KW-1185">Reference proteome</keyword>
<accession>A0ABV9JE25</accession>
<dbReference type="Proteomes" id="UP001595987">
    <property type="component" value="Unassembled WGS sequence"/>
</dbReference>